<feature type="transmembrane region" description="Helical" evidence="11">
    <location>
        <begin position="6"/>
        <end position="27"/>
    </location>
</feature>
<dbReference type="GO" id="GO:0005829">
    <property type="term" value="C:cytosol"/>
    <property type="evidence" value="ECO:0007669"/>
    <property type="project" value="Ensembl"/>
</dbReference>
<evidence type="ECO:0000256" key="8">
    <source>
        <dbReference type="ARBA" id="ARBA00023128"/>
    </source>
</evidence>
<name>A0A1S3WFU9_ERIEU</name>
<comment type="similarity">
    <text evidence="3">Belongs to the UQCC3 family.</text>
</comment>
<proteinExistence type="inferred from homology"/>
<evidence type="ECO:0000256" key="4">
    <source>
        <dbReference type="ARBA" id="ARBA00016475"/>
    </source>
</evidence>
<evidence type="ECO:0000256" key="7">
    <source>
        <dbReference type="ARBA" id="ARBA00022989"/>
    </source>
</evidence>
<dbReference type="PANTHER" id="PTHR36465:SF1">
    <property type="entry name" value="UBIQUINOL-CYTOCHROME-C REDUCTASE COMPLEX ASSEMBLY FACTOR 3"/>
    <property type="match status" value="1"/>
</dbReference>
<evidence type="ECO:0000256" key="3">
    <source>
        <dbReference type="ARBA" id="ARBA00006970"/>
    </source>
</evidence>
<dbReference type="GO" id="GO:0006122">
    <property type="term" value="P:mitochondrial electron transport, ubiquinol to cytochrome c"/>
    <property type="evidence" value="ECO:0007669"/>
    <property type="project" value="Ensembl"/>
</dbReference>
<keyword evidence="5 11" id="KW-0812">Transmembrane</keyword>
<evidence type="ECO:0000256" key="1">
    <source>
        <dbReference type="ARBA" id="ARBA00002879"/>
    </source>
</evidence>
<organism evidence="12 13">
    <name type="scientific">Erinaceus europaeus</name>
    <name type="common">Western European hedgehog</name>
    <dbReference type="NCBI Taxonomy" id="9365"/>
    <lineage>
        <taxon>Eukaryota</taxon>
        <taxon>Metazoa</taxon>
        <taxon>Chordata</taxon>
        <taxon>Craniata</taxon>
        <taxon>Vertebrata</taxon>
        <taxon>Euteleostomi</taxon>
        <taxon>Mammalia</taxon>
        <taxon>Eutheria</taxon>
        <taxon>Laurasiatheria</taxon>
        <taxon>Eulipotyphla</taxon>
        <taxon>Erinaceidae</taxon>
        <taxon>Erinaceinae</taxon>
        <taxon>Erinaceus</taxon>
    </lineage>
</organism>
<dbReference type="Proteomes" id="UP001652624">
    <property type="component" value="Chromosome 17"/>
</dbReference>
<dbReference type="GO" id="GO:0005654">
    <property type="term" value="C:nucleoplasm"/>
    <property type="evidence" value="ECO:0007669"/>
    <property type="project" value="Ensembl"/>
</dbReference>
<dbReference type="InParanoid" id="A0A1S3WFU9"/>
<evidence type="ECO:0000256" key="11">
    <source>
        <dbReference type="SAM" id="Phobius"/>
    </source>
</evidence>
<sequence length="84" mass="9450">MALRKSLTVGVLLAAGAGVGSALFLLVTPGERRKETMLTEMPEKHWRQREDRSRSNQLVLATLQEAAATQENVAWRKKWMESGR</sequence>
<dbReference type="GO" id="GO:0042407">
    <property type="term" value="P:cristae formation"/>
    <property type="evidence" value="ECO:0007669"/>
    <property type="project" value="Ensembl"/>
</dbReference>
<evidence type="ECO:0000313" key="12">
    <source>
        <dbReference type="Proteomes" id="UP001652624"/>
    </source>
</evidence>
<dbReference type="eggNOG" id="ENOG502S9VI">
    <property type="taxonomic scope" value="Eukaryota"/>
</dbReference>
<evidence type="ECO:0000256" key="9">
    <source>
        <dbReference type="ARBA" id="ARBA00023136"/>
    </source>
</evidence>
<dbReference type="AlphaFoldDB" id="A0A1S3WFU9"/>
<evidence type="ECO:0000256" key="10">
    <source>
        <dbReference type="ARBA" id="ARBA00023310"/>
    </source>
</evidence>
<dbReference type="STRING" id="9365.ENSEEUP00000005524"/>
<gene>
    <name evidence="13" type="primary">LOC103116510</name>
</gene>
<comment type="subcellular location">
    <subcellularLocation>
        <location evidence="2">Mitochondrion inner membrane</location>
        <topology evidence="2">Single-pass membrane protein</topology>
    </subcellularLocation>
</comment>
<keyword evidence="7 11" id="KW-1133">Transmembrane helix</keyword>
<dbReference type="GeneID" id="103116510"/>
<dbReference type="GO" id="GO:0034551">
    <property type="term" value="P:mitochondrial respiratory chain complex III assembly"/>
    <property type="evidence" value="ECO:0007669"/>
    <property type="project" value="Ensembl"/>
</dbReference>
<dbReference type="InterPro" id="IPR027896">
    <property type="entry name" value="UQCC3"/>
</dbReference>
<accession>A0A1S3WFU9</accession>
<dbReference type="RefSeq" id="XP_016045157.1">
    <property type="nucleotide sequence ID" value="XM_016189671.2"/>
</dbReference>
<dbReference type="GO" id="GO:0005743">
    <property type="term" value="C:mitochondrial inner membrane"/>
    <property type="evidence" value="ECO:0007669"/>
    <property type="project" value="UniProtKB-SubCell"/>
</dbReference>
<dbReference type="Pfam" id="PF15141">
    <property type="entry name" value="UQCC3"/>
    <property type="match status" value="1"/>
</dbReference>
<keyword evidence="6" id="KW-0999">Mitochondrion inner membrane</keyword>
<keyword evidence="10" id="KW-0066">ATP synthesis</keyword>
<comment type="function">
    <text evidence="1">Required for the assembly of the ubiquinol-cytochrome c reductase complex (mitochondrial respiratory chain complex III or cytochrome b-c1 complex), mediating cytochrome b recruitment and probably stabilization within the complex. Thereby, plays an important role in ATP production by mitochondria. Cardiolipin-binding protein, it may also control the cardiolipin composition of mitochondria membranes and their morphology.</text>
</comment>
<dbReference type="PANTHER" id="PTHR36465">
    <property type="entry name" value="UBIQUINOL-CYTOCHROME-C REDUCTASE COMPLEX ASSEMBLY FACTOR 3"/>
    <property type="match status" value="1"/>
</dbReference>
<keyword evidence="12" id="KW-1185">Reference proteome</keyword>
<evidence type="ECO:0000256" key="6">
    <source>
        <dbReference type="ARBA" id="ARBA00022792"/>
    </source>
</evidence>
<dbReference type="GO" id="GO:0006754">
    <property type="term" value="P:ATP biosynthetic process"/>
    <property type="evidence" value="ECO:0007669"/>
    <property type="project" value="UniProtKB-KW"/>
</dbReference>
<keyword evidence="9 11" id="KW-0472">Membrane</keyword>
<keyword evidence="8" id="KW-0496">Mitochondrion</keyword>
<dbReference type="FunCoup" id="A0A1S3WFU9">
    <property type="interactions" value="359"/>
</dbReference>
<reference evidence="13" key="1">
    <citation type="submission" date="2025-08" db="UniProtKB">
        <authorList>
            <consortium name="RefSeq"/>
        </authorList>
    </citation>
    <scope>IDENTIFICATION</scope>
</reference>
<dbReference type="OMA" id="THENVAW"/>
<dbReference type="OrthoDB" id="9664427at2759"/>
<dbReference type="GO" id="GO:1901612">
    <property type="term" value="F:cardiolipin binding"/>
    <property type="evidence" value="ECO:0007669"/>
    <property type="project" value="Ensembl"/>
</dbReference>
<protein>
    <recommendedName>
        <fullName evidence="4">Ubiquinol-cytochrome-c reductase complex assembly factor 3</fullName>
    </recommendedName>
</protein>
<evidence type="ECO:0000256" key="2">
    <source>
        <dbReference type="ARBA" id="ARBA00004434"/>
    </source>
</evidence>
<evidence type="ECO:0000256" key="5">
    <source>
        <dbReference type="ARBA" id="ARBA00022692"/>
    </source>
</evidence>
<dbReference type="GO" id="GO:0070300">
    <property type="term" value="F:phosphatidic acid binding"/>
    <property type="evidence" value="ECO:0007669"/>
    <property type="project" value="Ensembl"/>
</dbReference>
<evidence type="ECO:0000313" key="13">
    <source>
        <dbReference type="RefSeq" id="XP_016045157.1"/>
    </source>
</evidence>